<evidence type="ECO:0000313" key="1">
    <source>
        <dbReference type="EMBL" id="MFD1570647.1"/>
    </source>
</evidence>
<name>A0ABD6C1B1_9EURY</name>
<accession>A0ABD6C1B1</accession>
<protein>
    <submittedName>
        <fullName evidence="1">Uncharacterized protein</fullName>
    </submittedName>
</protein>
<dbReference type="RefSeq" id="WP_256416897.1">
    <property type="nucleotide sequence ID" value="NZ_JANHDL010000001.1"/>
</dbReference>
<proteinExistence type="predicted"/>
<sequence length="45" mass="5328">MSSRPVQIGLEHFALGHLELAVRLRYDRDLYGIRHRPRVWTRGKA</sequence>
<evidence type="ECO:0000313" key="2">
    <source>
        <dbReference type="Proteomes" id="UP001597185"/>
    </source>
</evidence>
<keyword evidence="2" id="KW-1185">Reference proteome</keyword>
<dbReference type="Proteomes" id="UP001597185">
    <property type="component" value="Unassembled WGS sequence"/>
</dbReference>
<dbReference type="EMBL" id="JBHUDB010000004">
    <property type="protein sequence ID" value="MFD1570647.1"/>
    <property type="molecule type" value="Genomic_DNA"/>
</dbReference>
<organism evidence="1 2">
    <name type="scientific">Halorubrum laminariae</name>
    <dbReference type="NCBI Taxonomy" id="1433523"/>
    <lineage>
        <taxon>Archaea</taxon>
        <taxon>Methanobacteriati</taxon>
        <taxon>Methanobacteriota</taxon>
        <taxon>Stenosarchaea group</taxon>
        <taxon>Halobacteria</taxon>
        <taxon>Halobacteriales</taxon>
        <taxon>Haloferacaceae</taxon>
        <taxon>Halorubrum</taxon>
    </lineage>
</organism>
<reference evidence="1 2" key="1">
    <citation type="journal article" date="2019" name="Int. J. Syst. Evol. Microbiol.">
        <title>The Global Catalogue of Microorganisms (GCM) 10K type strain sequencing project: providing services to taxonomists for standard genome sequencing and annotation.</title>
        <authorList>
            <consortium name="The Broad Institute Genomics Platform"/>
            <consortium name="The Broad Institute Genome Sequencing Center for Infectious Disease"/>
            <person name="Wu L."/>
            <person name="Ma J."/>
        </authorList>
    </citation>
    <scope>NUCLEOTIDE SEQUENCE [LARGE SCALE GENOMIC DNA]</scope>
    <source>
        <strain evidence="1 2">CGMCC 1.12689</strain>
    </source>
</reference>
<comment type="caution">
    <text evidence="1">The sequence shown here is derived from an EMBL/GenBank/DDBJ whole genome shotgun (WGS) entry which is preliminary data.</text>
</comment>
<dbReference type="AlphaFoldDB" id="A0ABD6C1B1"/>
<gene>
    <name evidence="1" type="ORF">ACFR9T_08590</name>
</gene>